<dbReference type="SMART" id="SM00849">
    <property type="entry name" value="Lactamase_B"/>
    <property type="match status" value="1"/>
</dbReference>
<organism evidence="6 7">
    <name type="scientific">Candidatus Roizmanbacteria bacterium RIFCSPHIGHO2_12_FULL_41_11</name>
    <dbReference type="NCBI Taxonomy" id="1802052"/>
    <lineage>
        <taxon>Bacteria</taxon>
        <taxon>Candidatus Roizmaniibacteriota</taxon>
    </lineage>
</organism>
<keyword evidence="3" id="KW-0378">Hydrolase</keyword>
<evidence type="ECO:0000259" key="5">
    <source>
        <dbReference type="SMART" id="SM00849"/>
    </source>
</evidence>
<dbReference type="Pfam" id="PF00753">
    <property type="entry name" value="Lactamase_B"/>
    <property type="match status" value="1"/>
</dbReference>
<comment type="caution">
    <text evidence="6">The sequence shown here is derived from an EMBL/GenBank/DDBJ whole genome shotgun (WGS) entry which is preliminary data.</text>
</comment>
<protein>
    <recommendedName>
        <fullName evidence="5">Metallo-beta-lactamase domain-containing protein</fullName>
    </recommendedName>
</protein>
<dbReference type="GO" id="GO:0016787">
    <property type="term" value="F:hydrolase activity"/>
    <property type="evidence" value="ECO:0007669"/>
    <property type="project" value="UniProtKB-KW"/>
</dbReference>
<dbReference type="InterPro" id="IPR001279">
    <property type="entry name" value="Metallo-B-lactamas"/>
</dbReference>
<sequence>MEILTFSLGQLQANCYLVIEDKQCLIIDPADSAEFILEEIARRSLQLIGLLATHGHFDHLMAVGEIQLSFPKLPLYIHPKDNFLVKRLNETAKYFLGQKTEVVLPQKCEPLAEGQLAIDNFKFQVIFTPGHTPGGCSYYFPKEAVVFTGDTLFSNSIGRYDFSYSSKGALIKSVEKILRLPETTTIYPGHGEVTLVQTEKVGGY</sequence>
<proteinExistence type="predicted"/>
<reference evidence="6 7" key="1">
    <citation type="journal article" date="2016" name="Nat. Commun.">
        <title>Thousands of microbial genomes shed light on interconnected biogeochemical processes in an aquifer system.</title>
        <authorList>
            <person name="Anantharaman K."/>
            <person name="Brown C.T."/>
            <person name="Hug L.A."/>
            <person name="Sharon I."/>
            <person name="Castelle C.J."/>
            <person name="Probst A.J."/>
            <person name="Thomas B.C."/>
            <person name="Singh A."/>
            <person name="Wilkins M.J."/>
            <person name="Karaoz U."/>
            <person name="Brodie E.L."/>
            <person name="Williams K.H."/>
            <person name="Hubbard S.S."/>
            <person name="Banfield J.F."/>
        </authorList>
    </citation>
    <scope>NUCLEOTIDE SEQUENCE [LARGE SCALE GENOMIC DNA]</scope>
</reference>
<evidence type="ECO:0000313" key="6">
    <source>
        <dbReference type="EMBL" id="OGK37083.1"/>
    </source>
</evidence>
<gene>
    <name evidence="6" type="ORF">A3F03_02245</name>
</gene>
<dbReference type="CDD" id="cd06262">
    <property type="entry name" value="metallo-hydrolase-like_MBL-fold"/>
    <property type="match status" value="1"/>
</dbReference>
<feature type="domain" description="Metallo-beta-lactamase" evidence="5">
    <location>
        <begin position="12"/>
        <end position="190"/>
    </location>
</feature>
<dbReference type="EMBL" id="MGAC01000048">
    <property type="protein sequence ID" value="OGK37083.1"/>
    <property type="molecule type" value="Genomic_DNA"/>
</dbReference>
<name>A0A1F7I125_9BACT</name>
<evidence type="ECO:0000256" key="4">
    <source>
        <dbReference type="ARBA" id="ARBA00022833"/>
    </source>
</evidence>
<dbReference type="PANTHER" id="PTHR46233">
    <property type="entry name" value="HYDROXYACYLGLUTATHIONE HYDROLASE GLOC"/>
    <property type="match status" value="1"/>
</dbReference>
<dbReference type="Gene3D" id="3.60.15.10">
    <property type="entry name" value="Ribonuclease Z/Hydroxyacylglutathione hydrolase-like"/>
    <property type="match status" value="1"/>
</dbReference>
<dbReference type="SUPFAM" id="SSF56281">
    <property type="entry name" value="Metallo-hydrolase/oxidoreductase"/>
    <property type="match status" value="1"/>
</dbReference>
<dbReference type="Proteomes" id="UP000176803">
    <property type="component" value="Unassembled WGS sequence"/>
</dbReference>
<keyword evidence="2" id="KW-0479">Metal-binding</keyword>
<evidence type="ECO:0000256" key="2">
    <source>
        <dbReference type="ARBA" id="ARBA00022723"/>
    </source>
</evidence>
<dbReference type="AlphaFoldDB" id="A0A1F7I125"/>
<comment type="cofactor">
    <cofactor evidence="1">
        <name>Zn(2+)</name>
        <dbReference type="ChEBI" id="CHEBI:29105"/>
    </cofactor>
</comment>
<dbReference type="GO" id="GO:0046872">
    <property type="term" value="F:metal ion binding"/>
    <property type="evidence" value="ECO:0007669"/>
    <property type="project" value="UniProtKB-KW"/>
</dbReference>
<dbReference type="InterPro" id="IPR051453">
    <property type="entry name" value="MBL_Glyoxalase_II"/>
</dbReference>
<keyword evidence="4" id="KW-0862">Zinc</keyword>
<accession>A0A1F7I125</accession>
<evidence type="ECO:0000313" key="7">
    <source>
        <dbReference type="Proteomes" id="UP000176803"/>
    </source>
</evidence>
<dbReference type="PANTHER" id="PTHR46233:SF3">
    <property type="entry name" value="HYDROXYACYLGLUTATHIONE HYDROLASE GLOC"/>
    <property type="match status" value="1"/>
</dbReference>
<evidence type="ECO:0000256" key="3">
    <source>
        <dbReference type="ARBA" id="ARBA00022801"/>
    </source>
</evidence>
<dbReference type="InterPro" id="IPR036866">
    <property type="entry name" value="RibonucZ/Hydroxyglut_hydro"/>
</dbReference>
<evidence type="ECO:0000256" key="1">
    <source>
        <dbReference type="ARBA" id="ARBA00001947"/>
    </source>
</evidence>